<organism evidence="1 2">
    <name type="scientific">Ensete ventricosum</name>
    <name type="common">Abyssinian banana</name>
    <name type="synonym">Musa ensete</name>
    <dbReference type="NCBI Taxonomy" id="4639"/>
    <lineage>
        <taxon>Eukaryota</taxon>
        <taxon>Viridiplantae</taxon>
        <taxon>Streptophyta</taxon>
        <taxon>Embryophyta</taxon>
        <taxon>Tracheophyta</taxon>
        <taxon>Spermatophyta</taxon>
        <taxon>Magnoliopsida</taxon>
        <taxon>Liliopsida</taxon>
        <taxon>Zingiberales</taxon>
        <taxon>Musaceae</taxon>
        <taxon>Ensete</taxon>
    </lineage>
</organism>
<feature type="non-terminal residue" evidence="1">
    <location>
        <position position="102"/>
    </location>
</feature>
<proteinExistence type="predicted"/>
<evidence type="ECO:0000313" key="2">
    <source>
        <dbReference type="Proteomes" id="UP000287651"/>
    </source>
</evidence>
<sequence>MIKDCRFDVYCLVRAIRTDLPADRYVDRLLPGDTVDWGYFRRGREKEEEGEEKPKGHCSSPTLSVARERRIVHAICGPRAKNRLRDPCPRAISSCRVGVHAI</sequence>
<dbReference type="Proteomes" id="UP000287651">
    <property type="component" value="Unassembled WGS sequence"/>
</dbReference>
<accession>A0A426XIU9</accession>
<reference evidence="1 2" key="1">
    <citation type="journal article" date="2014" name="Agronomy (Basel)">
        <title>A Draft Genome Sequence for Ensete ventricosum, the Drought-Tolerant Tree Against Hunger.</title>
        <authorList>
            <person name="Harrison J."/>
            <person name="Moore K.A."/>
            <person name="Paszkiewicz K."/>
            <person name="Jones T."/>
            <person name="Grant M."/>
            <person name="Ambacheew D."/>
            <person name="Muzemil S."/>
            <person name="Studholme D.J."/>
        </authorList>
    </citation>
    <scope>NUCLEOTIDE SEQUENCE [LARGE SCALE GENOMIC DNA]</scope>
</reference>
<dbReference type="EMBL" id="AMZH03020179">
    <property type="protein sequence ID" value="RRT39438.1"/>
    <property type="molecule type" value="Genomic_DNA"/>
</dbReference>
<gene>
    <name evidence="1" type="ORF">B296_00046297</name>
</gene>
<evidence type="ECO:0000313" key="1">
    <source>
        <dbReference type="EMBL" id="RRT39438.1"/>
    </source>
</evidence>
<dbReference type="AlphaFoldDB" id="A0A426XIU9"/>
<protein>
    <submittedName>
        <fullName evidence="1">Uncharacterized protein</fullName>
    </submittedName>
</protein>
<name>A0A426XIU9_ENSVE</name>
<comment type="caution">
    <text evidence="1">The sequence shown here is derived from an EMBL/GenBank/DDBJ whole genome shotgun (WGS) entry which is preliminary data.</text>
</comment>